<feature type="compositionally biased region" description="Polar residues" evidence="1">
    <location>
        <begin position="18"/>
        <end position="50"/>
    </location>
</feature>
<dbReference type="EMBL" id="VRMN01000003">
    <property type="protein sequence ID" value="KAA8495897.1"/>
    <property type="molecule type" value="Genomic_DNA"/>
</dbReference>
<feature type="compositionally biased region" description="Low complexity" evidence="1">
    <location>
        <begin position="1"/>
        <end position="17"/>
    </location>
</feature>
<evidence type="ECO:0000313" key="3">
    <source>
        <dbReference type="Proteomes" id="UP000324585"/>
    </source>
</evidence>
<evidence type="ECO:0000256" key="1">
    <source>
        <dbReference type="SAM" id="MobiDB-lite"/>
    </source>
</evidence>
<comment type="caution">
    <text evidence="2">The sequence shown here is derived from an EMBL/GenBank/DDBJ whole genome shotgun (WGS) entry which is preliminary data.</text>
</comment>
<feature type="region of interest" description="Disordered" evidence="1">
    <location>
        <begin position="192"/>
        <end position="220"/>
    </location>
</feature>
<proteinExistence type="predicted"/>
<feature type="region of interest" description="Disordered" evidence="1">
    <location>
        <begin position="1"/>
        <end position="87"/>
    </location>
</feature>
<dbReference type="AlphaFoldDB" id="A0A5J4YZN2"/>
<dbReference type="Proteomes" id="UP000324585">
    <property type="component" value="Unassembled WGS sequence"/>
</dbReference>
<gene>
    <name evidence="2" type="ORF">FVE85_2052</name>
</gene>
<sequence>MSMESGSEVSFSQSSGVEPTSGTAPESFSTVVMVESTGTPGRSPLQNTAAARSHVRVQSVPDAINIHASRRSQQSRPGFDSSGTVSQSWKANSILQQPIQVTLVKSDSTDAGLQIRVVGTPERKESTEPRGTPLKTDEARKAALRSSLLKRDSSVDFKEEWAASAKLSQQKQLGKWRDPVTASSPEMKEAWVDGFDSPSEKSASPVGQPPVSFGGRPIQASQELVDLIDSEHDSEEMPVMRVGAQSNLDTDAQEKKMRSGHSWLKSTDFVHGSTQVGSRVHRTPSFEDV</sequence>
<name>A0A5J4YZN2_PORPP</name>
<accession>A0A5J4YZN2</accession>
<feature type="region of interest" description="Disordered" evidence="1">
    <location>
        <begin position="115"/>
        <end position="140"/>
    </location>
</feature>
<organism evidence="2 3">
    <name type="scientific">Porphyridium purpureum</name>
    <name type="common">Red alga</name>
    <name type="synonym">Porphyridium cruentum</name>
    <dbReference type="NCBI Taxonomy" id="35688"/>
    <lineage>
        <taxon>Eukaryota</taxon>
        <taxon>Rhodophyta</taxon>
        <taxon>Bangiophyceae</taxon>
        <taxon>Porphyridiales</taxon>
        <taxon>Porphyridiaceae</taxon>
        <taxon>Porphyridium</taxon>
    </lineage>
</organism>
<protein>
    <submittedName>
        <fullName evidence="2">Uncharacterized protein</fullName>
    </submittedName>
</protein>
<keyword evidence="3" id="KW-1185">Reference proteome</keyword>
<reference evidence="3" key="1">
    <citation type="journal article" date="2019" name="Nat. Commun.">
        <title>Expansion of phycobilisome linker gene families in mesophilic red algae.</title>
        <authorList>
            <person name="Lee J."/>
            <person name="Kim D."/>
            <person name="Bhattacharya D."/>
            <person name="Yoon H.S."/>
        </authorList>
    </citation>
    <scope>NUCLEOTIDE SEQUENCE [LARGE SCALE GENOMIC DNA]</scope>
    <source>
        <strain evidence="3">CCMP 1328</strain>
    </source>
</reference>
<feature type="compositionally biased region" description="Polar residues" evidence="1">
    <location>
        <begin position="71"/>
        <end position="87"/>
    </location>
</feature>
<evidence type="ECO:0000313" key="2">
    <source>
        <dbReference type="EMBL" id="KAA8495897.1"/>
    </source>
</evidence>